<dbReference type="RefSeq" id="WP_346244727.1">
    <property type="nucleotide sequence ID" value="NZ_JBDIZK010000001.1"/>
</dbReference>
<evidence type="ECO:0008006" key="4">
    <source>
        <dbReference type="Google" id="ProtNLM"/>
    </source>
</evidence>
<evidence type="ECO:0000313" key="2">
    <source>
        <dbReference type="EMBL" id="MEN3745719.1"/>
    </source>
</evidence>
<feature type="chain" id="PRO_5047025155" description="Argininosuccinate lyase" evidence="1">
    <location>
        <begin position="22"/>
        <end position="122"/>
    </location>
</feature>
<gene>
    <name evidence="2" type="ORF">TPR58_00965</name>
</gene>
<feature type="signal peptide" evidence="1">
    <location>
        <begin position="1"/>
        <end position="21"/>
    </location>
</feature>
<evidence type="ECO:0000313" key="3">
    <source>
        <dbReference type="Proteomes" id="UP001427805"/>
    </source>
</evidence>
<keyword evidence="3" id="KW-1185">Reference proteome</keyword>
<reference evidence="2 3" key="1">
    <citation type="submission" date="2024-05" db="EMBL/GenBank/DDBJ databases">
        <title>Sphingomonas sp. HF-S3 16S ribosomal RNA gene Genome sequencing and assembly.</title>
        <authorList>
            <person name="Lee H."/>
        </authorList>
    </citation>
    <scope>NUCLEOTIDE SEQUENCE [LARGE SCALE GENOMIC DNA]</scope>
    <source>
        <strain evidence="2 3">HF-S3</strain>
    </source>
</reference>
<organism evidence="2 3">
    <name type="scientific">Sphingomonas rustica</name>
    <dbReference type="NCBI Taxonomy" id="3103142"/>
    <lineage>
        <taxon>Bacteria</taxon>
        <taxon>Pseudomonadati</taxon>
        <taxon>Pseudomonadota</taxon>
        <taxon>Alphaproteobacteria</taxon>
        <taxon>Sphingomonadales</taxon>
        <taxon>Sphingomonadaceae</taxon>
        <taxon>Sphingomonas</taxon>
    </lineage>
</organism>
<dbReference type="EMBL" id="JBDIZK010000001">
    <property type="protein sequence ID" value="MEN3745719.1"/>
    <property type="molecule type" value="Genomic_DNA"/>
</dbReference>
<accession>A0ABV0B283</accession>
<sequence>MAYKFAAFAAAALLAAAPALAEEWDFVLTNSTGKGIKTFEISPAGANKWQANKVDPEMKREPEVKNGGRTTIHFDKEGSQCKYDLKATFGDGATAVWSGINICDAAYVTIKYANDTATFTVN</sequence>
<name>A0ABV0B283_9SPHN</name>
<keyword evidence="1" id="KW-0732">Signal</keyword>
<proteinExistence type="predicted"/>
<evidence type="ECO:0000256" key="1">
    <source>
        <dbReference type="SAM" id="SignalP"/>
    </source>
</evidence>
<dbReference type="Proteomes" id="UP001427805">
    <property type="component" value="Unassembled WGS sequence"/>
</dbReference>
<comment type="caution">
    <text evidence="2">The sequence shown here is derived from an EMBL/GenBank/DDBJ whole genome shotgun (WGS) entry which is preliminary data.</text>
</comment>
<protein>
    <recommendedName>
        <fullName evidence="4">Argininosuccinate lyase</fullName>
    </recommendedName>
</protein>